<dbReference type="Gene3D" id="1.10.510.10">
    <property type="entry name" value="Transferase(Phosphotransferase) domain 1"/>
    <property type="match status" value="1"/>
</dbReference>
<dbReference type="PANTHER" id="PTHR24057">
    <property type="entry name" value="GLYCOGEN SYNTHASE KINASE-3 ALPHA"/>
    <property type="match status" value="1"/>
</dbReference>
<keyword evidence="2" id="KW-0723">Serine/threonine-protein kinase</keyword>
<accession>A0A504YTZ4</accession>
<keyword evidence="10" id="KW-1185">Reference proteome</keyword>
<evidence type="ECO:0000256" key="2">
    <source>
        <dbReference type="ARBA" id="ARBA00022527"/>
    </source>
</evidence>
<keyword evidence="4" id="KW-0547">Nucleotide-binding</keyword>
<dbReference type="GO" id="GO:0030424">
    <property type="term" value="C:axon"/>
    <property type="evidence" value="ECO:0007669"/>
    <property type="project" value="TreeGrafter"/>
</dbReference>
<dbReference type="Proteomes" id="UP000316759">
    <property type="component" value="Unassembled WGS sequence"/>
</dbReference>
<dbReference type="CDD" id="cd14137">
    <property type="entry name" value="STKc_GSK3"/>
    <property type="match status" value="1"/>
</dbReference>
<dbReference type="EMBL" id="SUNJ01005338">
    <property type="protein sequence ID" value="TPP63696.1"/>
    <property type="molecule type" value="Genomic_DNA"/>
</dbReference>
<dbReference type="GO" id="GO:0007165">
    <property type="term" value="P:signal transduction"/>
    <property type="evidence" value="ECO:0007669"/>
    <property type="project" value="TreeGrafter"/>
</dbReference>
<dbReference type="PROSITE" id="PS00108">
    <property type="entry name" value="PROTEIN_KINASE_ST"/>
    <property type="match status" value="1"/>
</dbReference>
<evidence type="ECO:0000313" key="9">
    <source>
        <dbReference type="EMBL" id="TPP63696.1"/>
    </source>
</evidence>
<keyword evidence="6" id="KW-0067">ATP-binding</keyword>
<dbReference type="InterPro" id="IPR008271">
    <property type="entry name" value="Ser/Thr_kinase_AS"/>
</dbReference>
<dbReference type="GO" id="GO:0032436">
    <property type="term" value="P:positive regulation of proteasomal ubiquitin-dependent protein catabolic process"/>
    <property type="evidence" value="ECO:0007669"/>
    <property type="project" value="TreeGrafter"/>
</dbReference>
<feature type="compositionally biased region" description="Polar residues" evidence="7">
    <location>
        <begin position="283"/>
        <end position="293"/>
    </location>
</feature>
<proteinExistence type="inferred from homology"/>
<dbReference type="InterPro" id="IPR039192">
    <property type="entry name" value="STKc_GSK3"/>
</dbReference>
<feature type="domain" description="Protein kinase" evidence="8">
    <location>
        <begin position="1"/>
        <end position="240"/>
    </location>
</feature>
<dbReference type="STRING" id="46835.A0A504YTZ4"/>
<gene>
    <name evidence="9" type="ORF">FGIG_08349</name>
</gene>
<dbReference type="GO" id="GO:0090090">
    <property type="term" value="P:negative regulation of canonical Wnt signaling pathway"/>
    <property type="evidence" value="ECO:0007669"/>
    <property type="project" value="TreeGrafter"/>
</dbReference>
<dbReference type="SUPFAM" id="SSF56112">
    <property type="entry name" value="Protein kinase-like (PK-like)"/>
    <property type="match status" value="1"/>
</dbReference>
<dbReference type="GO" id="GO:0005634">
    <property type="term" value="C:nucleus"/>
    <property type="evidence" value="ECO:0007669"/>
    <property type="project" value="TreeGrafter"/>
</dbReference>
<dbReference type="GO" id="GO:0070507">
    <property type="term" value="P:regulation of microtubule cytoskeleton organization"/>
    <property type="evidence" value="ECO:0007669"/>
    <property type="project" value="TreeGrafter"/>
</dbReference>
<protein>
    <submittedName>
        <fullName evidence="9">CMGC/GSK protein kinase</fullName>
    </submittedName>
</protein>
<dbReference type="Pfam" id="PF00069">
    <property type="entry name" value="Pkinase"/>
    <property type="match status" value="1"/>
</dbReference>
<dbReference type="SMART" id="SM00220">
    <property type="entry name" value="S_TKc"/>
    <property type="match status" value="1"/>
</dbReference>
<evidence type="ECO:0000256" key="6">
    <source>
        <dbReference type="ARBA" id="ARBA00022840"/>
    </source>
</evidence>
<sequence>MRQLDHPNIVRLKYFFYFVGERKDDVYLNLFLELVRETVHRVAHRYSQQKEIISFIFIKLYTYQLLRSLAYIHHKGICHRDVKPQNLLLNPATGVLKLCDFDSAKVRVSGESNVSYTVSRYYRALELIFVAAECTCEVDIWSSGCMPAEPLLDQPIFPDDSGVDQLVGTIKVLETPIRDQIHEIDPDYRDFRFPQIRPHPWSMLFRPRVSSDAVQLVFQLLNYSPSKQLKPIQAMTHLFFDELRMEETRLPNDRSLPPLLNFSPYEPSMSDYLSKLTRVDQSDLPSGGTTNPTAGAEADSCTTNKADEESMTEPSASLPTVDSKLSQAFDLAGEEACSISEDQKPVGDGAEAAVTGSNHSTSENSSGNNNGSATNKSSTHGTHVGIISVD</sequence>
<dbReference type="AlphaFoldDB" id="A0A504YTZ4"/>
<evidence type="ECO:0000256" key="5">
    <source>
        <dbReference type="ARBA" id="ARBA00022777"/>
    </source>
</evidence>
<dbReference type="PROSITE" id="PS50011">
    <property type="entry name" value="PROTEIN_KINASE_DOM"/>
    <property type="match status" value="1"/>
</dbReference>
<dbReference type="InterPro" id="IPR000719">
    <property type="entry name" value="Prot_kinase_dom"/>
</dbReference>
<reference evidence="9 10" key="1">
    <citation type="submission" date="2019-04" db="EMBL/GenBank/DDBJ databases">
        <title>Annotation for the trematode Fasciola gigantica.</title>
        <authorList>
            <person name="Choi Y.-J."/>
        </authorList>
    </citation>
    <scope>NUCLEOTIDE SEQUENCE [LARGE SCALE GENOMIC DNA]</scope>
    <source>
        <strain evidence="9">Uganda_cow_1</strain>
    </source>
</reference>
<dbReference type="GO" id="GO:0005524">
    <property type="term" value="F:ATP binding"/>
    <property type="evidence" value="ECO:0007669"/>
    <property type="project" value="UniProtKB-KW"/>
</dbReference>
<dbReference type="PANTHER" id="PTHR24057:SF0">
    <property type="entry name" value="PROTEIN KINASE SHAGGY-RELATED"/>
    <property type="match status" value="1"/>
</dbReference>
<name>A0A504YTZ4_FASGI</name>
<comment type="similarity">
    <text evidence="1">Belongs to the protein kinase superfamily. CMGC Ser/Thr protein kinase family. GSK-3 subfamily.</text>
</comment>
<organism evidence="9 10">
    <name type="scientific">Fasciola gigantica</name>
    <name type="common">Giant liver fluke</name>
    <dbReference type="NCBI Taxonomy" id="46835"/>
    <lineage>
        <taxon>Eukaryota</taxon>
        <taxon>Metazoa</taxon>
        <taxon>Spiralia</taxon>
        <taxon>Lophotrochozoa</taxon>
        <taxon>Platyhelminthes</taxon>
        <taxon>Trematoda</taxon>
        <taxon>Digenea</taxon>
        <taxon>Plagiorchiida</taxon>
        <taxon>Echinostomata</taxon>
        <taxon>Echinostomatoidea</taxon>
        <taxon>Fasciolidae</taxon>
        <taxon>Fasciola</taxon>
    </lineage>
</organism>
<dbReference type="InterPro" id="IPR011009">
    <property type="entry name" value="Kinase-like_dom_sf"/>
</dbReference>
<feature type="compositionally biased region" description="Low complexity" evidence="7">
    <location>
        <begin position="355"/>
        <end position="379"/>
    </location>
</feature>
<dbReference type="Gene3D" id="3.30.200.20">
    <property type="entry name" value="Phosphorylase Kinase, domain 1"/>
    <property type="match status" value="1"/>
</dbReference>
<evidence type="ECO:0000259" key="8">
    <source>
        <dbReference type="PROSITE" id="PS50011"/>
    </source>
</evidence>
<dbReference type="GO" id="GO:0030154">
    <property type="term" value="P:cell differentiation"/>
    <property type="evidence" value="ECO:0007669"/>
    <property type="project" value="TreeGrafter"/>
</dbReference>
<evidence type="ECO:0000256" key="7">
    <source>
        <dbReference type="SAM" id="MobiDB-lite"/>
    </source>
</evidence>
<dbReference type="FunFam" id="1.10.510.10:FF:000624">
    <property type="entry name" value="Mitogen-activated protein kinase"/>
    <property type="match status" value="1"/>
</dbReference>
<feature type="compositionally biased region" description="Polar residues" evidence="7">
    <location>
        <begin position="312"/>
        <end position="321"/>
    </location>
</feature>
<comment type="caution">
    <text evidence="9">The sequence shown here is derived from an EMBL/GenBank/DDBJ whole genome shotgun (WGS) entry which is preliminary data.</text>
</comment>
<feature type="region of interest" description="Disordered" evidence="7">
    <location>
        <begin position="280"/>
        <end position="321"/>
    </location>
</feature>
<feature type="region of interest" description="Disordered" evidence="7">
    <location>
        <begin position="336"/>
        <end position="390"/>
    </location>
</feature>
<keyword evidence="5 9" id="KW-0418">Kinase</keyword>
<dbReference type="GO" id="GO:0004674">
    <property type="term" value="F:protein serine/threonine kinase activity"/>
    <property type="evidence" value="ECO:0007669"/>
    <property type="project" value="UniProtKB-KW"/>
</dbReference>
<evidence type="ECO:0000256" key="3">
    <source>
        <dbReference type="ARBA" id="ARBA00022679"/>
    </source>
</evidence>
<keyword evidence="3" id="KW-0808">Transferase</keyword>
<dbReference type="InterPro" id="IPR050591">
    <property type="entry name" value="GSK-3"/>
</dbReference>
<evidence type="ECO:0000256" key="1">
    <source>
        <dbReference type="ARBA" id="ARBA00005527"/>
    </source>
</evidence>
<evidence type="ECO:0000313" key="10">
    <source>
        <dbReference type="Proteomes" id="UP000316759"/>
    </source>
</evidence>
<dbReference type="GO" id="GO:0005829">
    <property type="term" value="C:cytosol"/>
    <property type="evidence" value="ECO:0007669"/>
    <property type="project" value="TreeGrafter"/>
</dbReference>
<evidence type="ECO:0000256" key="4">
    <source>
        <dbReference type="ARBA" id="ARBA00022741"/>
    </source>
</evidence>
<dbReference type="OrthoDB" id="272141at2759"/>